<gene>
    <name evidence="1" type="ORF">MEUPH1_LOCUS26853</name>
</gene>
<evidence type="ECO:0008006" key="3">
    <source>
        <dbReference type="Google" id="ProtNLM"/>
    </source>
</evidence>
<sequence>MCVMQYGPIHTSHLMSGYRNFIDSLHHFRIRGDETFLCGFPNRTYDHLLMECPLANQEREKLKLEVGAAGAEWPCDVDFMTKPRSYSRPLSVFAHNTFGPSDEGLPRKTLLVI</sequence>
<evidence type="ECO:0000313" key="1">
    <source>
        <dbReference type="EMBL" id="CAI6373055.1"/>
    </source>
</evidence>
<name>A0AAV0XWT7_9HEMI</name>
<evidence type="ECO:0000313" key="2">
    <source>
        <dbReference type="Proteomes" id="UP001160148"/>
    </source>
</evidence>
<reference evidence="1 2" key="1">
    <citation type="submission" date="2023-01" db="EMBL/GenBank/DDBJ databases">
        <authorList>
            <person name="Whitehead M."/>
        </authorList>
    </citation>
    <scope>NUCLEOTIDE SEQUENCE [LARGE SCALE GENOMIC DNA]</scope>
</reference>
<accession>A0AAV0XWT7</accession>
<protein>
    <recommendedName>
        <fullName evidence="3">Reverse transcriptase</fullName>
    </recommendedName>
</protein>
<dbReference type="AlphaFoldDB" id="A0AAV0XWT7"/>
<comment type="caution">
    <text evidence="1">The sequence shown here is derived from an EMBL/GenBank/DDBJ whole genome shotgun (WGS) entry which is preliminary data.</text>
</comment>
<dbReference type="Proteomes" id="UP001160148">
    <property type="component" value="Unassembled WGS sequence"/>
</dbReference>
<dbReference type="EMBL" id="CARXXK010001085">
    <property type="protein sequence ID" value="CAI6373055.1"/>
    <property type="molecule type" value="Genomic_DNA"/>
</dbReference>
<organism evidence="1 2">
    <name type="scientific">Macrosiphum euphorbiae</name>
    <name type="common">potato aphid</name>
    <dbReference type="NCBI Taxonomy" id="13131"/>
    <lineage>
        <taxon>Eukaryota</taxon>
        <taxon>Metazoa</taxon>
        <taxon>Ecdysozoa</taxon>
        <taxon>Arthropoda</taxon>
        <taxon>Hexapoda</taxon>
        <taxon>Insecta</taxon>
        <taxon>Pterygota</taxon>
        <taxon>Neoptera</taxon>
        <taxon>Paraneoptera</taxon>
        <taxon>Hemiptera</taxon>
        <taxon>Sternorrhyncha</taxon>
        <taxon>Aphidomorpha</taxon>
        <taxon>Aphidoidea</taxon>
        <taxon>Aphididae</taxon>
        <taxon>Macrosiphini</taxon>
        <taxon>Macrosiphum</taxon>
    </lineage>
</organism>
<keyword evidence="2" id="KW-1185">Reference proteome</keyword>
<proteinExistence type="predicted"/>